<evidence type="ECO:0000313" key="2">
    <source>
        <dbReference type="EMBL" id="KOX69159.1"/>
    </source>
</evidence>
<feature type="compositionally biased region" description="Basic and acidic residues" evidence="1">
    <location>
        <begin position="216"/>
        <end position="228"/>
    </location>
</feature>
<gene>
    <name evidence="2" type="ORF">WN51_06312</name>
</gene>
<feature type="region of interest" description="Disordered" evidence="1">
    <location>
        <begin position="1"/>
        <end position="25"/>
    </location>
</feature>
<dbReference type="Proteomes" id="UP000053105">
    <property type="component" value="Unassembled WGS sequence"/>
</dbReference>
<sequence>MLQGSSGKSSNVHQNSLDDSSTQTGPYFDISNSKNVTTILGKTTYLNCRVKNLGNKTTYEKFRSVKMLKQARNMQNGVSIGVVVFKRPVIEMGQSIIGRRRTRYTSDMHVSFHVSKQAVRRGRYVNRYRLLFQEVIVKKRLRIFKPMTISVVKETVEVEDFAFQIPEFGTWNLPRRGNDGWLKCFNSVRDQRRTSHGEGQKRKSAFWSAGGEDDEKTTNHEKKKDMPS</sequence>
<dbReference type="Gene3D" id="2.60.40.10">
    <property type="entry name" value="Immunoglobulins"/>
    <property type="match status" value="1"/>
</dbReference>
<evidence type="ECO:0000313" key="3">
    <source>
        <dbReference type="Proteomes" id="UP000053105"/>
    </source>
</evidence>
<dbReference type="EMBL" id="KQ435898">
    <property type="protein sequence ID" value="KOX69159.1"/>
    <property type="molecule type" value="Genomic_DNA"/>
</dbReference>
<dbReference type="OrthoDB" id="6377396at2759"/>
<accession>A0A0M8ZTE4</accession>
<evidence type="ECO:0000256" key="1">
    <source>
        <dbReference type="SAM" id="MobiDB-lite"/>
    </source>
</evidence>
<keyword evidence="3" id="KW-1185">Reference proteome</keyword>
<name>A0A0M8ZTE4_9HYME</name>
<dbReference type="InterPro" id="IPR013783">
    <property type="entry name" value="Ig-like_fold"/>
</dbReference>
<proteinExistence type="predicted"/>
<protein>
    <submittedName>
        <fullName evidence="2">Uncharacterized protein</fullName>
    </submittedName>
</protein>
<feature type="region of interest" description="Disordered" evidence="1">
    <location>
        <begin position="191"/>
        <end position="228"/>
    </location>
</feature>
<feature type="compositionally biased region" description="Basic and acidic residues" evidence="1">
    <location>
        <begin position="191"/>
        <end position="201"/>
    </location>
</feature>
<reference evidence="2 3" key="1">
    <citation type="submission" date="2015-07" db="EMBL/GenBank/DDBJ databases">
        <title>The genome of Melipona quadrifasciata.</title>
        <authorList>
            <person name="Pan H."/>
            <person name="Kapheim K."/>
        </authorList>
    </citation>
    <scope>NUCLEOTIDE SEQUENCE [LARGE SCALE GENOMIC DNA]</scope>
    <source>
        <strain evidence="2">0111107301</strain>
        <tissue evidence="2">Whole body</tissue>
    </source>
</reference>
<dbReference type="AlphaFoldDB" id="A0A0M8ZTE4"/>
<dbReference type="STRING" id="166423.A0A0M8ZTE4"/>
<organism evidence="2 3">
    <name type="scientific">Melipona quadrifasciata</name>
    <dbReference type="NCBI Taxonomy" id="166423"/>
    <lineage>
        <taxon>Eukaryota</taxon>
        <taxon>Metazoa</taxon>
        <taxon>Ecdysozoa</taxon>
        <taxon>Arthropoda</taxon>
        <taxon>Hexapoda</taxon>
        <taxon>Insecta</taxon>
        <taxon>Pterygota</taxon>
        <taxon>Neoptera</taxon>
        <taxon>Endopterygota</taxon>
        <taxon>Hymenoptera</taxon>
        <taxon>Apocrita</taxon>
        <taxon>Aculeata</taxon>
        <taxon>Apoidea</taxon>
        <taxon>Anthophila</taxon>
        <taxon>Apidae</taxon>
        <taxon>Melipona</taxon>
    </lineage>
</organism>